<proteinExistence type="predicted"/>
<comment type="caution">
    <text evidence="2">The sequence shown here is derived from an EMBL/GenBank/DDBJ whole genome shotgun (WGS) entry which is preliminary data.</text>
</comment>
<gene>
    <name evidence="2" type="ORF">GCM10009742_55250</name>
</gene>
<dbReference type="Proteomes" id="UP001500190">
    <property type="component" value="Unassembled WGS sequence"/>
</dbReference>
<dbReference type="EMBL" id="BAAAND010000008">
    <property type="protein sequence ID" value="GAA1600242.1"/>
    <property type="molecule type" value="Genomic_DNA"/>
</dbReference>
<evidence type="ECO:0000313" key="3">
    <source>
        <dbReference type="Proteomes" id="UP001500190"/>
    </source>
</evidence>
<dbReference type="SUPFAM" id="SSF50475">
    <property type="entry name" value="FMN-binding split barrel"/>
    <property type="match status" value="1"/>
</dbReference>
<dbReference type="Gene3D" id="2.30.110.10">
    <property type="entry name" value="Electron Transport, Fmn-binding Protein, Chain A"/>
    <property type="match status" value="1"/>
</dbReference>
<organism evidence="2 3">
    <name type="scientific">Kribbella karoonensis</name>
    <dbReference type="NCBI Taxonomy" id="324851"/>
    <lineage>
        <taxon>Bacteria</taxon>
        <taxon>Bacillati</taxon>
        <taxon>Actinomycetota</taxon>
        <taxon>Actinomycetes</taxon>
        <taxon>Propionibacteriales</taxon>
        <taxon>Kribbellaceae</taxon>
        <taxon>Kribbella</taxon>
    </lineage>
</organism>
<sequence>MTEEYAMTAARPAAVRKQDTLDRLEKDVDAWVSTASLDGTPYLMPLSFLWTDGTLLLSTTRTNPTARNLIANPQVQLTIGEVRDVVHVTGTVEVVEATDAEGAAFAAKAGFDPRPLPNYPFFRVTPTKIQAWREVEELKERVLMENGRWLS</sequence>
<keyword evidence="3" id="KW-1185">Reference proteome</keyword>
<dbReference type="InterPro" id="IPR012349">
    <property type="entry name" value="Split_barrel_FMN-bd"/>
</dbReference>
<evidence type="ECO:0000259" key="1">
    <source>
        <dbReference type="Pfam" id="PF01243"/>
    </source>
</evidence>
<dbReference type="Pfam" id="PF01243">
    <property type="entry name" value="PNPOx_N"/>
    <property type="match status" value="1"/>
</dbReference>
<name>A0ABN2E9E2_9ACTN</name>
<accession>A0ABN2E9E2</accession>
<evidence type="ECO:0000313" key="2">
    <source>
        <dbReference type="EMBL" id="GAA1600242.1"/>
    </source>
</evidence>
<feature type="domain" description="Pyridoxamine 5'-phosphate oxidase N-terminal" evidence="1">
    <location>
        <begin position="30"/>
        <end position="132"/>
    </location>
</feature>
<dbReference type="InterPro" id="IPR011576">
    <property type="entry name" value="Pyridox_Oxase_N"/>
</dbReference>
<protein>
    <recommendedName>
        <fullName evidence="1">Pyridoxamine 5'-phosphate oxidase N-terminal domain-containing protein</fullName>
    </recommendedName>
</protein>
<reference evidence="3" key="1">
    <citation type="journal article" date="2019" name="Int. J. Syst. Evol. Microbiol.">
        <title>The Global Catalogue of Microorganisms (GCM) 10K type strain sequencing project: providing services to taxonomists for standard genome sequencing and annotation.</title>
        <authorList>
            <consortium name="The Broad Institute Genomics Platform"/>
            <consortium name="The Broad Institute Genome Sequencing Center for Infectious Disease"/>
            <person name="Wu L."/>
            <person name="Ma J."/>
        </authorList>
    </citation>
    <scope>NUCLEOTIDE SEQUENCE [LARGE SCALE GENOMIC DNA]</scope>
    <source>
        <strain evidence="3">JCM 14304</strain>
    </source>
</reference>